<organism evidence="1 2">
    <name type="scientific">Salmonella phage BSPM4</name>
    <dbReference type="NCBI Taxonomy" id="1958913"/>
    <lineage>
        <taxon>Viruses</taxon>
        <taxon>Duplodnaviria</taxon>
        <taxon>Heunggongvirae</taxon>
        <taxon>Uroviricota</taxon>
        <taxon>Caudoviricetes</taxon>
        <taxon>Casjensviridae</taxon>
        <taxon>Chivirus</taxon>
        <taxon>Chivirus BSPM4</taxon>
    </lineage>
</organism>
<gene>
    <name evidence="1" type="ORF">BSPM4_0001</name>
</gene>
<sequence>MFWLFCNKWKMAGWKIMRRVSKTDLHKKVRPENPAHFR</sequence>
<protein>
    <submittedName>
        <fullName evidence="1">Uncharacterized protein</fullName>
    </submittedName>
</protein>
<name>A0A2P0P8Z9_9CAUD</name>
<dbReference type="EMBL" id="KY620117">
    <property type="protein sequence ID" value="AQY55177.1"/>
    <property type="molecule type" value="Genomic_DNA"/>
</dbReference>
<dbReference type="Proteomes" id="UP000241354">
    <property type="component" value="Segment"/>
</dbReference>
<evidence type="ECO:0000313" key="2">
    <source>
        <dbReference type="Proteomes" id="UP000241354"/>
    </source>
</evidence>
<proteinExistence type="predicted"/>
<evidence type="ECO:0000313" key="1">
    <source>
        <dbReference type="EMBL" id="AQY55177.1"/>
    </source>
</evidence>
<reference evidence="1 2" key="1">
    <citation type="submission" date="2017-02" db="EMBL/GenBank/DDBJ databases">
        <title>Complete Genome Sequence of Salmonella typhimurium Baceriophage BSPM4.</title>
        <authorList>
            <person name="Bai J."/>
            <person name="Ryu S."/>
        </authorList>
    </citation>
    <scope>NUCLEOTIDE SEQUENCE [LARGE SCALE GENOMIC DNA]</scope>
</reference>
<accession>A0A2P0P8Z9</accession>
<keyword evidence="2" id="KW-1185">Reference proteome</keyword>